<dbReference type="CDD" id="cd02440">
    <property type="entry name" value="AdoMet_MTases"/>
    <property type="match status" value="1"/>
</dbReference>
<evidence type="ECO:0000313" key="5">
    <source>
        <dbReference type="EMBL" id="KAG5975596.1"/>
    </source>
</evidence>
<keyword evidence="1" id="KW-0489">Methyltransferase</keyword>
<dbReference type="Proteomes" id="UP000784919">
    <property type="component" value="Unassembled WGS sequence"/>
</dbReference>
<dbReference type="GO" id="GO:0008757">
    <property type="term" value="F:S-adenosylmethionine-dependent methyltransferase activity"/>
    <property type="evidence" value="ECO:0007669"/>
    <property type="project" value="TreeGrafter"/>
</dbReference>
<dbReference type="InterPro" id="IPR050362">
    <property type="entry name" value="Cation-dep_OMT"/>
</dbReference>
<dbReference type="Gene3D" id="3.40.50.150">
    <property type="entry name" value="Vaccinia Virus protein VP39"/>
    <property type="match status" value="1"/>
</dbReference>
<dbReference type="Pfam" id="PF01596">
    <property type="entry name" value="Methyltransf_3"/>
    <property type="match status" value="1"/>
</dbReference>
<evidence type="ECO:0000256" key="1">
    <source>
        <dbReference type="ARBA" id="ARBA00022603"/>
    </source>
</evidence>
<dbReference type="InterPro" id="IPR029063">
    <property type="entry name" value="SAM-dependent_MTases_sf"/>
</dbReference>
<organism evidence="5 6">
    <name type="scientific">Claviceps arundinis</name>
    <dbReference type="NCBI Taxonomy" id="1623583"/>
    <lineage>
        <taxon>Eukaryota</taxon>
        <taxon>Fungi</taxon>
        <taxon>Dikarya</taxon>
        <taxon>Ascomycota</taxon>
        <taxon>Pezizomycotina</taxon>
        <taxon>Sordariomycetes</taxon>
        <taxon>Hypocreomycetidae</taxon>
        <taxon>Hypocreales</taxon>
        <taxon>Clavicipitaceae</taxon>
        <taxon>Claviceps</taxon>
    </lineage>
</organism>
<dbReference type="GO" id="GO:0008171">
    <property type="term" value="F:O-methyltransferase activity"/>
    <property type="evidence" value="ECO:0007669"/>
    <property type="project" value="InterPro"/>
</dbReference>
<name>A0A9P7MXI0_9HYPO</name>
<dbReference type="PANTHER" id="PTHR10509">
    <property type="entry name" value="O-METHYLTRANSFERASE-RELATED"/>
    <property type="match status" value="1"/>
</dbReference>
<dbReference type="PANTHER" id="PTHR10509:SF14">
    <property type="entry name" value="CAFFEOYL-COA O-METHYLTRANSFERASE 3-RELATED"/>
    <property type="match status" value="1"/>
</dbReference>
<dbReference type="SUPFAM" id="SSF53335">
    <property type="entry name" value="S-adenosyl-L-methionine-dependent methyltransferases"/>
    <property type="match status" value="1"/>
</dbReference>
<accession>A0A9P7MXI0</accession>
<protein>
    <recommendedName>
        <fullName evidence="7">O-methyltransferase</fullName>
    </recommendedName>
</protein>
<dbReference type="AlphaFoldDB" id="A0A9P7MXI0"/>
<dbReference type="EMBL" id="SRPS01000023">
    <property type="protein sequence ID" value="KAG5975596.1"/>
    <property type="molecule type" value="Genomic_DNA"/>
</dbReference>
<dbReference type="PROSITE" id="PS51682">
    <property type="entry name" value="SAM_OMT_I"/>
    <property type="match status" value="1"/>
</dbReference>
<dbReference type="InterPro" id="IPR002935">
    <property type="entry name" value="SAM_O-MeTrfase"/>
</dbReference>
<evidence type="ECO:0000313" key="6">
    <source>
        <dbReference type="Proteomes" id="UP000784919"/>
    </source>
</evidence>
<keyword evidence="2" id="KW-0808">Transferase</keyword>
<evidence type="ECO:0000256" key="4">
    <source>
        <dbReference type="ARBA" id="ARBA00023453"/>
    </source>
</evidence>
<keyword evidence="3" id="KW-0949">S-adenosyl-L-methionine</keyword>
<evidence type="ECO:0000256" key="3">
    <source>
        <dbReference type="ARBA" id="ARBA00022691"/>
    </source>
</evidence>
<comment type="caution">
    <text evidence="5">The sequence shown here is derived from an EMBL/GenBank/DDBJ whole genome shotgun (WGS) entry which is preliminary data.</text>
</comment>
<proteinExistence type="inferred from homology"/>
<dbReference type="OrthoDB" id="10251242at2759"/>
<sequence>MKEICTKLFPNEHVGQKVSEYSDRHSVPLCPALIEYHEWVQKTQPCAFFTISLLESRMLLWLARLVGAKRVLEIGAFVGFSVAAWAEAVGGDGRVTGLEQSPEYARFAREQLARYGWKNAEILVGDALETMSRLELQDPYDIIFIDAKKSEYPGYLNSILEKSQPGQKNRMLRPGGLIVGDNVLREGLVADASEKNPATETVPKETVNWDSTSIARLDEFNKAMHENPRIEAVLLPLFDGLAIGRLLD</sequence>
<evidence type="ECO:0008006" key="7">
    <source>
        <dbReference type="Google" id="ProtNLM"/>
    </source>
</evidence>
<comment type="similarity">
    <text evidence="4">Belongs to the class I-like SAM-binding methyltransferase superfamily. Cation-dependent O-methyltransferase family.</text>
</comment>
<reference evidence="5" key="1">
    <citation type="journal article" date="2020" name="bioRxiv">
        <title>Whole genome comparisons of ergot fungi reveals the divergence and evolution of species within the genus Claviceps are the result of varying mechanisms driving genome evolution and host range expansion.</title>
        <authorList>
            <person name="Wyka S.A."/>
            <person name="Mondo S.J."/>
            <person name="Liu M."/>
            <person name="Dettman J."/>
            <person name="Nalam V."/>
            <person name="Broders K.D."/>
        </authorList>
    </citation>
    <scope>NUCLEOTIDE SEQUENCE</scope>
    <source>
        <strain evidence="5">CCC 1102</strain>
    </source>
</reference>
<dbReference type="GO" id="GO:0032259">
    <property type="term" value="P:methylation"/>
    <property type="evidence" value="ECO:0007669"/>
    <property type="project" value="UniProtKB-KW"/>
</dbReference>
<evidence type="ECO:0000256" key="2">
    <source>
        <dbReference type="ARBA" id="ARBA00022679"/>
    </source>
</evidence>
<gene>
    <name evidence="5" type="ORF">E4U56_003540</name>
</gene>